<dbReference type="AlphaFoldDB" id="A0A6L3ZGW1"/>
<reference evidence="2 3" key="1">
    <citation type="submission" date="2019-10" db="EMBL/GenBank/DDBJ databases">
        <title>Genome sequence of Phaeocystidibacter marisrubri JCM30614 (type strain).</title>
        <authorList>
            <person name="Bowman J.P."/>
        </authorList>
    </citation>
    <scope>NUCLEOTIDE SEQUENCE [LARGE SCALE GENOMIC DNA]</scope>
    <source>
        <strain evidence="2 3">JCM 30614</strain>
    </source>
</reference>
<dbReference type="EMBL" id="WBVQ01000001">
    <property type="protein sequence ID" value="KAB2816869.1"/>
    <property type="molecule type" value="Genomic_DNA"/>
</dbReference>
<keyword evidence="1" id="KW-0732">Signal</keyword>
<comment type="caution">
    <text evidence="2">The sequence shown here is derived from an EMBL/GenBank/DDBJ whole genome shotgun (WGS) entry which is preliminary data.</text>
</comment>
<evidence type="ECO:0000256" key="1">
    <source>
        <dbReference type="SAM" id="SignalP"/>
    </source>
</evidence>
<sequence length="271" mass="31297">MKQLSVIAVLLASHCVAYSFQASQMAAKRTDFKPVSNADLPFKAGEKLQYNIQYGFVKAGEAELQVKSITERNKKPVFHMVGTGRTTGMTDWFFHTEDRYETYMDTSELHPLEFIRDVDEGGYTINRHIYFNQDDLTATDTYKRDTVFQLDQQMQDIFSAFYYARSMDVKGIAIGDEIHIPVFLDHETFPFILRYGGVERVELDDFSVNCMKFTPVVQEGRVFKEEESMTIWVSNDKNRIPIKLKSELAVGSITVELTKYANLAHPMRIYR</sequence>
<accession>A0A6L3ZGW1</accession>
<evidence type="ECO:0000313" key="2">
    <source>
        <dbReference type="EMBL" id="KAB2816869.1"/>
    </source>
</evidence>
<name>A0A6L3ZGW1_9FLAO</name>
<organism evidence="2 3">
    <name type="scientific">Phaeocystidibacter marisrubri</name>
    <dbReference type="NCBI Taxonomy" id="1577780"/>
    <lineage>
        <taxon>Bacteria</taxon>
        <taxon>Pseudomonadati</taxon>
        <taxon>Bacteroidota</taxon>
        <taxon>Flavobacteriia</taxon>
        <taxon>Flavobacteriales</taxon>
        <taxon>Phaeocystidibacteraceae</taxon>
        <taxon>Phaeocystidibacter</taxon>
    </lineage>
</organism>
<dbReference type="Pfam" id="PF11306">
    <property type="entry name" value="DUF3108"/>
    <property type="match status" value="1"/>
</dbReference>
<gene>
    <name evidence="2" type="ORF">F8C82_00280</name>
</gene>
<dbReference type="Proteomes" id="UP000484164">
    <property type="component" value="Unassembled WGS sequence"/>
</dbReference>
<dbReference type="InterPro" id="IPR021457">
    <property type="entry name" value="DUF3108"/>
</dbReference>
<dbReference type="OrthoDB" id="9808473at2"/>
<proteinExistence type="predicted"/>
<keyword evidence="3" id="KW-1185">Reference proteome</keyword>
<dbReference type="RefSeq" id="WP_151691441.1">
    <property type="nucleotide sequence ID" value="NZ_BMGX01000002.1"/>
</dbReference>
<feature type="signal peptide" evidence="1">
    <location>
        <begin position="1"/>
        <end position="19"/>
    </location>
</feature>
<feature type="chain" id="PRO_5026713257" evidence="1">
    <location>
        <begin position="20"/>
        <end position="271"/>
    </location>
</feature>
<protein>
    <submittedName>
        <fullName evidence="2">DUF3108 domain-containing protein</fullName>
    </submittedName>
</protein>
<evidence type="ECO:0000313" key="3">
    <source>
        <dbReference type="Proteomes" id="UP000484164"/>
    </source>
</evidence>